<proteinExistence type="predicted"/>
<gene>
    <name evidence="3" type="ORF">K458DRAFT_442906</name>
</gene>
<feature type="domain" description="DUF6697" evidence="2">
    <location>
        <begin position="229"/>
        <end position="478"/>
    </location>
</feature>
<sequence length="489" mass="54902">MPQVSQSSNDHLECKVHDIECEQGALRTDIQGLRTLCDDLQSSIEELKKGGWDVKVGPFKDQTAADIRGELDALSAEAKGDNDGGSDTKTNASMPPHMHAPSNASSGSSSIPPHLRGKNGAENKNSSLPPHLRKPGANRTTVKIPTAANSPLVTDGIVDTTSKTHGPEPTPPASPSSTIRPDNPIPSVENIAPNPATDKTWTPSYLNTIPPLTPNISDKIQKLDKMASFAPDFLRNTFGGIQWAPGLNFVPPGTICLIRNRVYYTLDLQYEPYLPSKPGGHGAKLLPFFNENPEEHYDLDPELGSSTENVPLFVLRKDSRGRSRYFYFGHYSQTRWSDKLDYDRMVQCVPPKVREYWAEELSSAGRPDWVTDALLKHFFPKPEYDGRMFGFSIDEGGSVVSEDLPKREEKVFKDVKKYVEALKEWEKESKMKTAMIKKEFILQAFDRADADEPPALRLWWEYLECIDWRAGFYDLLITLQARDPNYERY</sequence>
<feature type="region of interest" description="Disordered" evidence="1">
    <location>
        <begin position="75"/>
        <end position="199"/>
    </location>
</feature>
<reference evidence="3" key="1">
    <citation type="journal article" date="2020" name="Stud. Mycol.">
        <title>101 Dothideomycetes genomes: a test case for predicting lifestyles and emergence of pathogens.</title>
        <authorList>
            <person name="Haridas S."/>
            <person name="Albert R."/>
            <person name="Binder M."/>
            <person name="Bloem J."/>
            <person name="Labutti K."/>
            <person name="Salamov A."/>
            <person name="Andreopoulos B."/>
            <person name="Baker S."/>
            <person name="Barry K."/>
            <person name="Bills G."/>
            <person name="Bluhm B."/>
            <person name="Cannon C."/>
            <person name="Castanera R."/>
            <person name="Culley D."/>
            <person name="Daum C."/>
            <person name="Ezra D."/>
            <person name="Gonzalez J."/>
            <person name="Henrissat B."/>
            <person name="Kuo A."/>
            <person name="Liang C."/>
            <person name="Lipzen A."/>
            <person name="Lutzoni F."/>
            <person name="Magnuson J."/>
            <person name="Mondo S."/>
            <person name="Nolan M."/>
            <person name="Ohm R."/>
            <person name="Pangilinan J."/>
            <person name="Park H.-J."/>
            <person name="Ramirez L."/>
            <person name="Alfaro M."/>
            <person name="Sun H."/>
            <person name="Tritt A."/>
            <person name="Yoshinaga Y."/>
            <person name="Zwiers L.-H."/>
            <person name="Turgeon B."/>
            <person name="Goodwin S."/>
            <person name="Spatafora J."/>
            <person name="Crous P."/>
            <person name="Grigoriev I."/>
        </authorList>
    </citation>
    <scope>NUCLEOTIDE SEQUENCE</scope>
    <source>
        <strain evidence="3">CBS 122367</strain>
    </source>
</reference>
<organism evidence="3 4">
    <name type="scientific">Lentithecium fluviatile CBS 122367</name>
    <dbReference type="NCBI Taxonomy" id="1168545"/>
    <lineage>
        <taxon>Eukaryota</taxon>
        <taxon>Fungi</taxon>
        <taxon>Dikarya</taxon>
        <taxon>Ascomycota</taxon>
        <taxon>Pezizomycotina</taxon>
        <taxon>Dothideomycetes</taxon>
        <taxon>Pleosporomycetidae</taxon>
        <taxon>Pleosporales</taxon>
        <taxon>Massarineae</taxon>
        <taxon>Lentitheciaceae</taxon>
        <taxon>Lentithecium</taxon>
    </lineage>
</organism>
<dbReference type="AlphaFoldDB" id="A0A6G1J241"/>
<evidence type="ECO:0000313" key="4">
    <source>
        <dbReference type="Proteomes" id="UP000799291"/>
    </source>
</evidence>
<dbReference type="OrthoDB" id="5427977at2759"/>
<dbReference type="Pfam" id="PF20411">
    <property type="entry name" value="DUF6697"/>
    <property type="match status" value="1"/>
</dbReference>
<dbReference type="EMBL" id="MU005581">
    <property type="protein sequence ID" value="KAF2684582.1"/>
    <property type="molecule type" value="Genomic_DNA"/>
</dbReference>
<name>A0A6G1J241_9PLEO</name>
<dbReference type="InterPro" id="IPR046520">
    <property type="entry name" value="DUF6697"/>
</dbReference>
<protein>
    <recommendedName>
        <fullName evidence="2">DUF6697 domain-containing protein</fullName>
    </recommendedName>
</protein>
<keyword evidence="4" id="KW-1185">Reference proteome</keyword>
<evidence type="ECO:0000256" key="1">
    <source>
        <dbReference type="SAM" id="MobiDB-lite"/>
    </source>
</evidence>
<feature type="compositionally biased region" description="Polar residues" evidence="1">
    <location>
        <begin position="138"/>
        <end position="152"/>
    </location>
</feature>
<dbReference type="Proteomes" id="UP000799291">
    <property type="component" value="Unassembled WGS sequence"/>
</dbReference>
<evidence type="ECO:0000259" key="2">
    <source>
        <dbReference type="Pfam" id="PF20411"/>
    </source>
</evidence>
<evidence type="ECO:0000313" key="3">
    <source>
        <dbReference type="EMBL" id="KAF2684582.1"/>
    </source>
</evidence>
<accession>A0A6G1J241</accession>